<evidence type="ECO:0000313" key="2">
    <source>
        <dbReference type="EMBL" id="MBO0947559.1"/>
    </source>
</evidence>
<keyword evidence="3" id="KW-1185">Reference proteome</keyword>
<feature type="transmembrane region" description="Helical" evidence="1">
    <location>
        <begin position="44"/>
        <end position="67"/>
    </location>
</feature>
<dbReference type="RefSeq" id="WP_207327467.1">
    <property type="nucleotide sequence ID" value="NZ_JAFMYW010000001.1"/>
</dbReference>
<organism evidence="2 3">
    <name type="scientific">Fibrella forsythiae</name>
    <dbReference type="NCBI Taxonomy" id="2817061"/>
    <lineage>
        <taxon>Bacteria</taxon>
        <taxon>Pseudomonadati</taxon>
        <taxon>Bacteroidota</taxon>
        <taxon>Cytophagia</taxon>
        <taxon>Cytophagales</taxon>
        <taxon>Spirosomataceae</taxon>
        <taxon>Fibrella</taxon>
    </lineage>
</organism>
<keyword evidence="1" id="KW-1133">Transmembrane helix</keyword>
<evidence type="ECO:0000256" key="1">
    <source>
        <dbReference type="SAM" id="Phobius"/>
    </source>
</evidence>
<keyword evidence="1" id="KW-0812">Transmembrane</keyword>
<gene>
    <name evidence="2" type="ORF">J2I46_03135</name>
</gene>
<accession>A0ABS3JC40</accession>
<reference evidence="2 3" key="1">
    <citation type="submission" date="2021-03" db="EMBL/GenBank/DDBJ databases">
        <title>Fibrella sp. HMF5405 genome sequencing and assembly.</title>
        <authorList>
            <person name="Kang H."/>
            <person name="Kim H."/>
            <person name="Bae S."/>
            <person name="Joh K."/>
        </authorList>
    </citation>
    <scope>NUCLEOTIDE SEQUENCE [LARGE SCALE GENOMIC DNA]</scope>
    <source>
        <strain evidence="2 3">HMF5405</strain>
    </source>
</reference>
<sequence>MPKTLTITPEEKGELTYQELVGYLSNDIDFSELDTDSRLLGIPYSAWVVGVLAVGGFCTTCFIISLFL</sequence>
<dbReference type="Proteomes" id="UP000664628">
    <property type="component" value="Unassembled WGS sequence"/>
</dbReference>
<evidence type="ECO:0000313" key="3">
    <source>
        <dbReference type="Proteomes" id="UP000664628"/>
    </source>
</evidence>
<proteinExistence type="predicted"/>
<comment type="caution">
    <text evidence="2">The sequence shown here is derived from an EMBL/GenBank/DDBJ whole genome shotgun (WGS) entry which is preliminary data.</text>
</comment>
<name>A0ABS3JC40_9BACT</name>
<keyword evidence="1" id="KW-0472">Membrane</keyword>
<dbReference type="EMBL" id="JAFMYW010000001">
    <property type="protein sequence ID" value="MBO0947559.1"/>
    <property type="molecule type" value="Genomic_DNA"/>
</dbReference>
<protein>
    <submittedName>
        <fullName evidence="2">Uncharacterized protein</fullName>
    </submittedName>
</protein>